<evidence type="ECO:0000313" key="6">
    <source>
        <dbReference type="EMBL" id="GED24196.1"/>
    </source>
</evidence>
<dbReference type="PROSITE" id="PS50931">
    <property type="entry name" value="HTH_LYSR"/>
    <property type="match status" value="1"/>
</dbReference>
<dbReference type="FunFam" id="1.10.10.10:FF:000001">
    <property type="entry name" value="LysR family transcriptional regulator"/>
    <property type="match status" value="1"/>
</dbReference>
<dbReference type="EMBL" id="RHHN01000048">
    <property type="protein sequence ID" value="RNB53161.1"/>
    <property type="molecule type" value="Genomic_DNA"/>
</dbReference>
<dbReference type="PRINTS" id="PR00039">
    <property type="entry name" value="HTHLYSR"/>
</dbReference>
<comment type="caution">
    <text evidence="7">The sequence shown here is derived from an EMBL/GenBank/DDBJ whole genome shotgun (WGS) entry which is preliminary data.</text>
</comment>
<sequence length="294" mass="33330">MDFEQLRAFYTLAQTKNFTKAAEMLHLVQSTVTMRIKQLEEKVGKPLFIRDKRSVEITQAGLTLLPYAERILKLSHEALSEVASLQPYEDYLSIGSLNAIWTSTLEPILKEYHYRYPQIAISTKTGHSSDVIQYLLDNVIQIGIVYVPPSLPNFEVIPTWDDEIVLVCCPHSSFAQSTHVDSRELRNLPLLYMNWGPPFNEWIRQTLPRNYVPKLTVDKAELAIDLIKEGLGVSLLTRSAVKSELAAGTLKELPITGNKPPKRSAYIVLPKDKKNKPSVEKWLSLMSELGYSTT</sequence>
<proteinExistence type="inferred from homology"/>
<evidence type="ECO:0000256" key="1">
    <source>
        <dbReference type="ARBA" id="ARBA00009437"/>
    </source>
</evidence>
<dbReference type="PANTHER" id="PTHR30126:SF40">
    <property type="entry name" value="HTH-TYPE TRANSCRIPTIONAL REGULATOR GLTR"/>
    <property type="match status" value="1"/>
</dbReference>
<dbReference type="Pfam" id="PF00126">
    <property type="entry name" value="HTH_1"/>
    <property type="match status" value="1"/>
</dbReference>
<comment type="similarity">
    <text evidence="1">Belongs to the LysR transcriptional regulatory family.</text>
</comment>
<reference evidence="7 8" key="1">
    <citation type="submission" date="2018-10" db="EMBL/GenBank/DDBJ databases">
        <title>Phylogenomics of Brevibacillus.</title>
        <authorList>
            <person name="Dunlap C."/>
        </authorList>
    </citation>
    <scope>NUCLEOTIDE SEQUENCE [LARGE SCALE GENOMIC DNA]</scope>
    <source>
        <strain evidence="7 8">NRRL NRS 1219</strain>
    </source>
</reference>
<dbReference type="InterPro" id="IPR005119">
    <property type="entry name" value="LysR_subst-bd"/>
</dbReference>
<dbReference type="Proteomes" id="UP000317180">
    <property type="component" value="Unassembled WGS sequence"/>
</dbReference>
<evidence type="ECO:0000259" key="5">
    <source>
        <dbReference type="PROSITE" id="PS50931"/>
    </source>
</evidence>
<dbReference type="InterPro" id="IPR000847">
    <property type="entry name" value="LysR_HTH_N"/>
</dbReference>
<keyword evidence="9" id="KW-1185">Reference proteome</keyword>
<evidence type="ECO:0000313" key="7">
    <source>
        <dbReference type="EMBL" id="RNB53161.1"/>
    </source>
</evidence>
<dbReference type="Gene3D" id="1.10.10.10">
    <property type="entry name" value="Winged helix-like DNA-binding domain superfamily/Winged helix DNA-binding domain"/>
    <property type="match status" value="1"/>
</dbReference>
<evidence type="ECO:0000256" key="3">
    <source>
        <dbReference type="ARBA" id="ARBA00023125"/>
    </source>
</evidence>
<dbReference type="InterPro" id="IPR036388">
    <property type="entry name" value="WH-like_DNA-bd_sf"/>
</dbReference>
<evidence type="ECO:0000313" key="8">
    <source>
        <dbReference type="Proteomes" id="UP000276178"/>
    </source>
</evidence>
<dbReference type="RefSeq" id="WP_122953108.1">
    <property type="nucleotide sequence ID" value="NZ_BJOD01000001.1"/>
</dbReference>
<keyword evidence="2" id="KW-0805">Transcription regulation</keyword>
<evidence type="ECO:0000313" key="9">
    <source>
        <dbReference type="Proteomes" id="UP000317180"/>
    </source>
</evidence>
<evidence type="ECO:0000256" key="2">
    <source>
        <dbReference type="ARBA" id="ARBA00023015"/>
    </source>
</evidence>
<dbReference type="EMBL" id="BJOD01000001">
    <property type="protein sequence ID" value="GED24196.1"/>
    <property type="molecule type" value="Genomic_DNA"/>
</dbReference>
<dbReference type="Proteomes" id="UP000276178">
    <property type="component" value="Unassembled WGS sequence"/>
</dbReference>
<dbReference type="PANTHER" id="PTHR30126">
    <property type="entry name" value="HTH-TYPE TRANSCRIPTIONAL REGULATOR"/>
    <property type="match status" value="1"/>
</dbReference>
<dbReference type="InterPro" id="IPR036390">
    <property type="entry name" value="WH_DNA-bd_sf"/>
</dbReference>
<dbReference type="SUPFAM" id="SSF46785">
    <property type="entry name" value="Winged helix' DNA-binding domain"/>
    <property type="match status" value="1"/>
</dbReference>
<gene>
    <name evidence="6" type="ORF">BAG01nite_02980</name>
    <name evidence="7" type="ORF">EB820_16330</name>
</gene>
<reference evidence="6 9" key="2">
    <citation type="submission" date="2019-06" db="EMBL/GenBank/DDBJ databases">
        <title>Whole genome shotgun sequence of Brevibacillus agri NBRC 15538.</title>
        <authorList>
            <person name="Hosoyama A."/>
            <person name="Uohara A."/>
            <person name="Ohji S."/>
            <person name="Ichikawa N."/>
        </authorList>
    </citation>
    <scope>NUCLEOTIDE SEQUENCE [LARGE SCALE GENOMIC DNA]</scope>
    <source>
        <strain evidence="6 9">NBRC 15538</strain>
    </source>
</reference>
<dbReference type="AlphaFoldDB" id="A0A3M8APP8"/>
<dbReference type="GeneID" id="82812149"/>
<keyword evidence="3" id="KW-0238">DNA-binding</keyword>
<organism evidence="7 8">
    <name type="scientific">Brevibacillus agri</name>
    <dbReference type="NCBI Taxonomy" id="51101"/>
    <lineage>
        <taxon>Bacteria</taxon>
        <taxon>Bacillati</taxon>
        <taxon>Bacillota</taxon>
        <taxon>Bacilli</taxon>
        <taxon>Bacillales</taxon>
        <taxon>Paenibacillaceae</taxon>
        <taxon>Brevibacillus</taxon>
    </lineage>
</organism>
<dbReference type="Gene3D" id="3.40.190.290">
    <property type="match status" value="1"/>
</dbReference>
<accession>A0A3M8APP8</accession>
<keyword evidence="4" id="KW-0804">Transcription</keyword>
<dbReference type="SUPFAM" id="SSF53850">
    <property type="entry name" value="Periplasmic binding protein-like II"/>
    <property type="match status" value="1"/>
</dbReference>
<dbReference type="OrthoDB" id="9803735at2"/>
<name>A0A3M8APP8_9BACL</name>
<feature type="domain" description="HTH lysR-type" evidence="5">
    <location>
        <begin position="1"/>
        <end position="58"/>
    </location>
</feature>
<evidence type="ECO:0000256" key="4">
    <source>
        <dbReference type="ARBA" id="ARBA00023163"/>
    </source>
</evidence>
<dbReference type="Pfam" id="PF03466">
    <property type="entry name" value="LysR_substrate"/>
    <property type="match status" value="1"/>
</dbReference>
<dbReference type="GO" id="GO:0000976">
    <property type="term" value="F:transcription cis-regulatory region binding"/>
    <property type="evidence" value="ECO:0007669"/>
    <property type="project" value="TreeGrafter"/>
</dbReference>
<dbReference type="GO" id="GO:0003700">
    <property type="term" value="F:DNA-binding transcription factor activity"/>
    <property type="evidence" value="ECO:0007669"/>
    <property type="project" value="InterPro"/>
</dbReference>
<protein>
    <submittedName>
        <fullName evidence="7">LysR family transcriptional regulator</fullName>
    </submittedName>
</protein>
<dbReference type="CDD" id="cd05466">
    <property type="entry name" value="PBP2_LTTR_substrate"/>
    <property type="match status" value="1"/>
</dbReference>